<organism evidence="1 2">
    <name type="scientific">Podospora bellae-mahoneyi</name>
    <dbReference type="NCBI Taxonomy" id="2093777"/>
    <lineage>
        <taxon>Eukaryota</taxon>
        <taxon>Fungi</taxon>
        <taxon>Dikarya</taxon>
        <taxon>Ascomycota</taxon>
        <taxon>Pezizomycotina</taxon>
        <taxon>Sordariomycetes</taxon>
        <taxon>Sordariomycetidae</taxon>
        <taxon>Sordariales</taxon>
        <taxon>Podosporaceae</taxon>
        <taxon>Podospora</taxon>
    </lineage>
</organism>
<dbReference type="GeneID" id="87891187"/>
<evidence type="ECO:0000313" key="1">
    <source>
        <dbReference type="EMBL" id="KAK4649664.1"/>
    </source>
</evidence>
<comment type="caution">
    <text evidence="1">The sequence shown here is derived from an EMBL/GenBank/DDBJ whole genome shotgun (WGS) entry which is preliminary data.</text>
</comment>
<dbReference type="EMBL" id="JAFFGZ010000001">
    <property type="protein sequence ID" value="KAK4649664.1"/>
    <property type="molecule type" value="Genomic_DNA"/>
</dbReference>
<keyword evidence="2" id="KW-1185">Reference proteome</keyword>
<protein>
    <submittedName>
        <fullName evidence="1">Uncharacterized protein</fullName>
    </submittedName>
</protein>
<evidence type="ECO:0000313" key="2">
    <source>
        <dbReference type="Proteomes" id="UP001322138"/>
    </source>
</evidence>
<dbReference type="Proteomes" id="UP001322138">
    <property type="component" value="Unassembled WGS sequence"/>
</dbReference>
<gene>
    <name evidence="1" type="ORF">QC761_0023680</name>
</gene>
<name>A0ABR0G1R0_9PEZI</name>
<sequence>MVRWAPRMLLVLGDGPGMGWLYAGSAFDGLIQLRQVHPGFSWSGRLDVGSPVIKQACSSFKS</sequence>
<proteinExistence type="predicted"/>
<dbReference type="RefSeq" id="XP_062738639.1">
    <property type="nucleotide sequence ID" value="XM_062872089.1"/>
</dbReference>
<accession>A0ABR0G1R0</accession>
<reference evidence="1 2" key="1">
    <citation type="journal article" date="2023" name="bioRxiv">
        <title>High-quality genome assemblies of four members of thePodospora anserinaspecies complex.</title>
        <authorList>
            <person name="Ament-Velasquez S.L."/>
            <person name="Vogan A.A."/>
            <person name="Wallerman O."/>
            <person name="Hartmann F."/>
            <person name="Gautier V."/>
            <person name="Silar P."/>
            <person name="Giraud T."/>
            <person name="Johannesson H."/>
        </authorList>
    </citation>
    <scope>NUCLEOTIDE SEQUENCE [LARGE SCALE GENOMIC DNA]</scope>
    <source>
        <strain evidence="1 2">CBS 112042</strain>
    </source>
</reference>